<comment type="caution">
    <text evidence="2">The sequence shown here is derived from an EMBL/GenBank/DDBJ whole genome shotgun (WGS) entry which is preliminary data.</text>
</comment>
<proteinExistence type="predicted"/>
<protein>
    <recommendedName>
        <fullName evidence="1">Helicase XPB/Ssl2 N-terminal domain-containing protein</fullName>
    </recommendedName>
</protein>
<dbReference type="RefSeq" id="WP_344754786.1">
    <property type="nucleotide sequence ID" value="NZ_BAABBW010000004.1"/>
</dbReference>
<evidence type="ECO:0000313" key="2">
    <source>
        <dbReference type="EMBL" id="GAA4176712.1"/>
    </source>
</evidence>
<dbReference type="Pfam" id="PF13625">
    <property type="entry name" value="Helicase_C_3"/>
    <property type="match status" value="1"/>
</dbReference>
<evidence type="ECO:0000313" key="3">
    <source>
        <dbReference type="Proteomes" id="UP001501079"/>
    </source>
</evidence>
<dbReference type="EMBL" id="BAABBW010000004">
    <property type="protein sequence ID" value="GAA4176712.1"/>
    <property type="molecule type" value="Genomic_DNA"/>
</dbReference>
<organism evidence="2 3">
    <name type="scientific">Gryllotalpicola koreensis</name>
    <dbReference type="NCBI Taxonomy" id="993086"/>
    <lineage>
        <taxon>Bacteria</taxon>
        <taxon>Bacillati</taxon>
        <taxon>Actinomycetota</taxon>
        <taxon>Actinomycetes</taxon>
        <taxon>Micrococcales</taxon>
        <taxon>Microbacteriaceae</taxon>
        <taxon>Gryllotalpicola</taxon>
    </lineage>
</organism>
<dbReference type="InterPro" id="IPR032830">
    <property type="entry name" value="XPB/Ssl2_N"/>
</dbReference>
<sequence>MTSTLTLASRLAALDDEALRGLIAQRLPLRPKIDDFFDLAEALLEHPAVQHALTGLDRPTLATLASVAQSEAIDETDAETAARLEKLAGRALIEQTESGWAAYEAVRERLAAWPHEGLPSVQQLLTETPPAALAAVTTADRPATDQLASERAFQSVTAFAELFGELEREPARELQKGGLSLPDGRRLAAAMAVPPEAVPVAVWLSELAGLVARDGSLWLTTDAAEQWLAGTTAERWQALAATWLEAIPPSIRQLLGGRTHQPWGRALHETLTWFYPASGEPLLRTVERFEASAELLGITAGELPSTAGAALLESGPVGAAEAMAKLLPAEVDKVYLQHDLTIVSPGPLVPSLDAHLRRVADVESRALASSYRVTAASLERAIGAGETAESIRSFLTSVSLTGIPQPLDYLIDEAVKRYGLIRVRENAPDARTRATVRSVDPDLIGAIAVDQAFASLGFARVSDTELVTRFPRDIVYWALADARYPVAAEDAAGRIVGVKKRHAPVTDVIATVDRATALVTHLREAAASEAAQSPEAWLSRQLETAVKARVPLIVTVGMPDGSELDLTLEPTGVGGGRLRGRDRKADIERTLPLKSIKGVRAP</sequence>
<keyword evidence="3" id="KW-1185">Reference proteome</keyword>
<dbReference type="Proteomes" id="UP001501079">
    <property type="component" value="Unassembled WGS sequence"/>
</dbReference>
<accession>A0ABP8A347</accession>
<reference evidence="3" key="1">
    <citation type="journal article" date="2019" name="Int. J. Syst. Evol. Microbiol.">
        <title>The Global Catalogue of Microorganisms (GCM) 10K type strain sequencing project: providing services to taxonomists for standard genome sequencing and annotation.</title>
        <authorList>
            <consortium name="The Broad Institute Genomics Platform"/>
            <consortium name="The Broad Institute Genome Sequencing Center for Infectious Disease"/>
            <person name="Wu L."/>
            <person name="Ma J."/>
        </authorList>
    </citation>
    <scope>NUCLEOTIDE SEQUENCE [LARGE SCALE GENOMIC DNA]</scope>
    <source>
        <strain evidence="3">JCM 17591</strain>
    </source>
</reference>
<name>A0ABP8A347_9MICO</name>
<evidence type="ECO:0000259" key="1">
    <source>
        <dbReference type="Pfam" id="PF13625"/>
    </source>
</evidence>
<feature type="domain" description="Helicase XPB/Ssl2 N-terminal" evidence="1">
    <location>
        <begin position="335"/>
        <end position="461"/>
    </location>
</feature>
<gene>
    <name evidence="2" type="ORF">GCM10022287_24450</name>
</gene>